<protein>
    <recommendedName>
        <fullName evidence="4">HTH luxR-type domain-containing protein</fullName>
    </recommendedName>
</protein>
<dbReference type="PROSITE" id="PS00622">
    <property type="entry name" value="HTH_LUXR_1"/>
    <property type="match status" value="1"/>
</dbReference>
<dbReference type="CDD" id="cd06170">
    <property type="entry name" value="LuxR_C_like"/>
    <property type="match status" value="1"/>
</dbReference>
<evidence type="ECO:0000259" key="4">
    <source>
        <dbReference type="PROSITE" id="PS50043"/>
    </source>
</evidence>
<dbReference type="Gene3D" id="1.10.10.10">
    <property type="entry name" value="Winged helix-like DNA-binding domain superfamily/Winged helix DNA-binding domain"/>
    <property type="match status" value="1"/>
</dbReference>
<dbReference type="AlphaFoldDB" id="A0A7X6HA67"/>
<proteinExistence type="predicted"/>
<organism evidence="5 6">
    <name type="scientific">Arthrobacter mobilis</name>
    <dbReference type="NCBI Taxonomy" id="2724944"/>
    <lineage>
        <taxon>Bacteria</taxon>
        <taxon>Bacillati</taxon>
        <taxon>Actinomycetota</taxon>
        <taxon>Actinomycetes</taxon>
        <taxon>Micrococcales</taxon>
        <taxon>Micrococcaceae</taxon>
        <taxon>Arthrobacter</taxon>
    </lineage>
</organism>
<evidence type="ECO:0000313" key="6">
    <source>
        <dbReference type="Proteomes" id="UP000544090"/>
    </source>
</evidence>
<dbReference type="InterPro" id="IPR036388">
    <property type="entry name" value="WH-like_DNA-bd_sf"/>
</dbReference>
<dbReference type="InterPro" id="IPR016032">
    <property type="entry name" value="Sig_transdc_resp-reg_C-effctor"/>
</dbReference>
<dbReference type="PROSITE" id="PS50043">
    <property type="entry name" value="HTH_LUXR_2"/>
    <property type="match status" value="1"/>
</dbReference>
<evidence type="ECO:0000256" key="1">
    <source>
        <dbReference type="ARBA" id="ARBA00023015"/>
    </source>
</evidence>
<dbReference type="Proteomes" id="UP000544090">
    <property type="component" value="Unassembled WGS sequence"/>
</dbReference>
<dbReference type="Pfam" id="PF00196">
    <property type="entry name" value="GerE"/>
    <property type="match status" value="1"/>
</dbReference>
<dbReference type="EMBL" id="JAAZSQ010000001">
    <property type="protein sequence ID" value="NKX53323.1"/>
    <property type="molecule type" value="Genomic_DNA"/>
</dbReference>
<name>A0A7X6HA67_9MICC</name>
<feature type="domain" description="HTH luxR-type" evidence="4">
    <location>
        <begin position="830"/>
        <end position="895"/>
    </location>
</feature>
<dbReference type="PANTHER" id="PTHR43214">
    <property type="entry name" value="TWO-COMPONENT RESPONSE REGULATOR"/>
    <property type="match status" value="1"/>
</dbReference>
<dbReference type="RefSeq" id="WP_168484643.1">
    <property type="nucleotide sequence ID" value="NZ_JAAZSQ010000001.1"/>
</dbReference>
<sequence>MTGGYGTDLLVGRRDVMAEVQAGILGPGGGALVMAGPGLGKSALARAVVAGLEGRVQPLWIYADPALSGIPFGALAPHLGTLAAGEAGSVLAAMRSLMAGLRSACPEGKPVLMVVDDIHDLDDSSAVLVAQLVSSGTAKLLALGRNRPQIPQELLSLASDQLLTRHTLRPLTQPETDELCRAVLGGPVLAGSSASLRAAAGGVPGFLLALLAQARRSGALLQRNGAWVLAAEPGPPQARLVDLVRAQLGHRSEAAREALETIALAEPVPLQVLLRCAAGACVDELADGGTVTVGEDSHRLVRIGHPLHAQVIRETVPAGRSLRLRREVAAAMGGCTLPRAGMLRLLEWSLDCGFDVSEGQLLRAARLANDSFDSRLALKAAEAVTSARLRTAAQVEIGRAHANNGDYGQAAACLDGLLADAADLPTAAAAALLGVRVWLHGPGTVPPEDLQDLACRWAEAVERLAAPEAGGRHGRLAEWSRRGIDLIRFAAQVAEGDYSRAEAGLEGIIGQPDGFAECALLARVLAGEVLIATGRAESAAQLTSQAVQMLQQAGGRLLPFCAPVLSLHALALVRRGSLDELSRLLPAFLQSAAGQARAAGVFSLAAAAGQTGSAGLHLLKPAVEDLAAGSCRRLLPLVLAAGAYAAALAGDDAAADGYLARFSASGTGATAQLQLLGRGLAAAAGFLRGGSEAMLAGLREAAGTASRRGWTGTETELLTAAVRTGDLAALDQLMKVTDGAEGTWAAALNTMARAMKDADPEALAGLREREYGAEVLAVAVDGLKRAAAGGASRPAALSAALLPALERPGLRPGSGHREPVEAAGAAVPRSGTAAVRLTGRERDIAVLVAQGLKNAQIARQLCLSVRTVEGHIYRAFAKLGISRRDELTPDLLGSG</sequence>
<dbReference type="SMART" id="SM00421">
    <property type="entry name" value="HTH_LUXR"/>
    <property type="match status" value="1"/>
</dbReference>
<comment type="caution">
    <text evidence="5">The sequence shown here is derived from an EMBL/GenBank/DDBJ whole genome shotgun (WGS) entry which is preliminary data.</text>
</comment>
<keyword evidence="2" id="KW-0238">DNA-binding</keyword>
<evidence type="ECO:0000256" key="2">
    <source>
        <dbReference type="ARBA" id="ARBA00023125"/>
    </source>
</evidence>
<dbReference type="GO" id="GO:0003677">
    <property type="term" value="F:DNA binding"/>
    <property type="evidence" value="ECO:0007669"/>
    <property type="project" value="UniProtKB-KW"/>
</dbReference>
<evidence type="ECO:0000256" key="3">
    <source>
        <dbReference type="ARBA" id="ARBA00023163"/>
    </source>
</evidence>
<dbReference type="PRINTS" id="PR00038">
    <property type="entry name" value="HTHLUXR"/>
</dbReference>
<dbReference type="InterPro" id="IPR039420">
    <property type="entry name" value="WalR-like"/>
</dbReference>
<dbReference type="SUPFAM" id="SSF52540">
    <property type="entry name" value="P-loop containing nucleoside triphosphate hydrolases"/>
    <property type="match status" value="1"/>
</dbReference>
<evidence type="ECO:0000313" key="5">
    <source>
        <dbReference type="EMBL" id="NKX53323.1"/>
    </source>
</evidence>
<dbReference type="GO" id="GO:0006355">
    <property type="term" value="P:regulation of DNA-templated transcription"/>
    <property type="evidence" value="ECO:0007669"/>
    <property type="project" value="InterPro"/>
</dbReference>
<dbReference type="InterPro" id="IPR027417">
    <property type="entry name" value="P-loop_NTPase"/>
</dbReference>
<dbReference type="InterPro" id="IPR000792">
    <property type="entry name" value="Tscrpt_reg_LuxR_C"/>
</dbReference>
<accession>A0A7X6HA67</accession>
<gene>
    <name evidence="5" type="ORF">HGG74_01980</name>
</gene>
<dbReference type="SUPFAM" id="SSF46894">
    <property type="entry name" value="C-terminal effector domain of the bipartite response regulators"/>
    <property type="match status" value="1"/>
</dbReference>
<reference evidence="5 6" key="1">
    <citation type="submission" date="2020-04" db="EMBL/GenBank/DDBJ databases">
        <title>Arthrobacter sp. nov.</title>
        <authorList>
            <person name="Liu S."/>
        </authorList>
    </citation>
    <scope>NUCLEOTIDE SEQUENCE [LARGE SCALE GENOMIC DNA]</scope>
    <source>
        <strain evidence="5 6">E918</strain>
    </source>
</reference>
<dbReference type="PANTHER" id="PTHR43214:SF24">
    <property type="entry name" value="TRANSCRIPTIONAL REGULATORY PROTEIN NARL-RELATED"/>
    <property type="match status" value="1"/>
</dbReference>
<keyword evidence="3" id="KW-0804">Transcription</keyword>
<keyword evidence="1" id="KW-0805">Transcription regulation</keyword>
<keyword evidence="6" id="KW-1185">Reference proteome</keyword>